<dbReference type="EMBL" id="JBBKAR010000049">
    <property type="protein sequence ID" value="MEJ8306125.1"/>
    <property type="molecule type" value="Genomic_DNA"/>
</dbReference>
<dbReference type="Proteomes" id="UP001380953">
    <property type="component" value="Unassembled WGS sequence"/>
</dbReference>
<sequence length="66" mass="7573">MNAENHFKRVSTNNPEAERNILQRLGSVTKIHWWQERYNSTILKVSAATGTPLIDVRGAFLEHPDL</sequence>
<protein>
    <submittedName>
        <fullName evidence="1">Uncharacterized protein</fullName>
    </submittedName>
</protein>
<comment type="caution">
    <text evidence="1">The sequence shown here is derived from an EMBL/GenBank/DDBJ whole genome shotgun (WGS) entry which is preliminary data.</text>
</comment>
<evidence type="ECO:0000313" key="2">
    <source>
        <dbReference type="Proteomes" id="UP001380953"/>
    </source>
</evidence>
<organism evidence="1 2">
    <name type="scientific">Saccharibacillus sacchari</name>
    <dbReference type="NCBI Taxonomy" id="456493"/>
    <lineage>
        <taxon>Bacteria</taxon>
        <taxon>Bacillati</taxon>
        <taxon>Bacillota</taxon>
        <taxon>Bacilli</taxon>
        <taxon>Bacillales</taxon>
        <taxon>Paenibacillaceae</taxon>
        <taxon>Saccharibacillus</taxon>
    </lineage>
</organism>
<gene>
    <name evidence="1" type="ORF">WKI47_19665</name>
</gene>
<name>A0ACC6PGL2_9BACL</name>
<evidence type="ECO:0000313" key="1">
    <source>
        <dbReference type="EMBL" id="MEJ8306125.1"/>
    </source>
</evidence>
<keyword evidence="2" id="KW-1185">Reference proteome</keyword>
<reference evidence="1" key="1">
    <citation type="submission" date="2024-03" db="EMBL/GenBank/DDBJ databases">
        <title>Whole genome sequecning of epiphytes from Marcgravia umbellata leaves.</title>
        <authorList>
            <person name="Kumar G."/>
            <person name="Savka M.A."/>
        </authorList>
    </citation>
    <scope>NUCLEOTIDE SEQUENCE</scope>
    <source>
        <strain evidence="1">RIT_BL5</strain>
    </source>
</reference>
<proteinExistence type="predicted"/>
<accession>A0ACC6PGL2</accession>